<feature type="transmembrane region" description="Helical" evidence="7">
    <location>
        <begin position="517"/>
        <end position="542"/>
    </location>
</feature>
<feature type="transmembrane region" description="Helical" evidence="7">
    <location>
        <begin position="172"/>
        <end position="191"/>
    </location>
</feature>
<dbReference type="Pfam" id="PF01773">
    <property type="entry name" value="Nucleos_tra2_N"/>
    <property type="match status" value="1"/>
</dbReference>
<dbReference type="InterPro" id="IPR002668">
    <property type="entry name" value="CNT_N_dom"/>
</dbReference>
<comment type="subcellular location">
    <subcellularLocation>
        <location evidence="1">Cell membrane</location>
        <topology evidence="1">Multi-pass membrane protein</topology>
    </subcellularLocation>
</comment>
<feature type="transmembrane region" description="Helical" evidence="7">
    <location>
        <begin position="421"/>
        <end position="445"/>
    </location>
</feature>
<feature type="transmembrane region" description="Helical" evidence="7">
    <location>
        <begin position="336"/>
        <end position="358"/>
    </location>
</feature>
<evidence type="ECO:0000256" key="4">
    <source>
        <dbReference type="ARBA" id="ARBA00022692"/>
    </source>
</evidence>
<evidence type="ECO:0000259" key="8">
    <source>
        <dbReference type="Pfam" id="PF01773"/>
    </source>
</evidence>
<keyword evidence="6 7" id="KW-0472">Membrane</keyword>
<reference evidence="11" key="1">
    <citation type="submission" date="2022-08" db="UniProtKB">
        <authorList>
            <consortium name="EnsemblMetazoa"/>
        </authorList>
    </citation>
    <scope>IDENTIFICATION</scope>
</reference>
<evidence type="ECO:0000313" key="11">
    <source>
        <dbReference type="EnsemblMetazoa" id="ACOM024861-PA.1"/>
    </source>
</evidence>
<feature type="transmembrane region" description="Helical" evidence="7">
    <location>
        <begin position="147"/>
        <end position="166"/>
    </location>
</feature>
<feature type="transmembrane region" description="Helical" evidence="7">
    <location>
        <begin position="257"/>
        <end position="281"/>
    </location>
</feature>
<feature type="transmembrane region" description="Helical" evidence="7">
    <location>
        <begin position="99"/>
        <end position="120"/>
    </location>
</feature>
<evidence type="ECO:0000256" key="2">
    <source>
        <dbReference type="ARBA" id="ARBA00009033"/>
    </source>
</evidence>
<dbReference type="GO" id="GO:0005886">
    <property type="term" value="C:plasma membrane"/>
    <property type="evidence" value="ECO:0007669"/>
    <property type="project" value="UniProtKB-SubCell"/>
</dbReference>
<feature type="domain" description="Nucleoside transporter/FeoB GTPase Gate" evidence="10">
    <location>
        <begin position="262"/>
        <end position="360"/>
    </location>
</feature>
<evidence type="ECO:0000259" key="10">
    <source>
        <dbReference type="Pfam" id="PF07670"/>
    </source>
</evidence>
<dbReference type="Pfam" id="PF07670">
    <property type="entry name" value="Gate"/>
    <property type="match status" value="1"/>
</dbReference>
<dbReference type="Pfam" id="PF07662">
    <property type="entry name" value="Nucleos_tra2_C"/>
    <property type="match status" value="1"/>
</dbReference>
<dbReference type="InterPro" id="IPR011642">
    <property type="entry name" value="Gate_dom"/>
</dbReference>
<dbReference type="PANTHER" id="PTHR10590:SF4">
    <property type="entry name" value="SOLUTE CARRIER FAMILY 28 MEMBER 3"/>
    <property type="match status" value="1"/>
</dbReference>
<accession>A0A8W7P4B2</accession>
<dbReference type="InterPro" id="IPR008276">
    <property type="entry name" value="C_nuclsd_transpt"/>
</dbReference>
<organism evidence="11">
    <name type="scientific">Anopheles coluzzii</name>
    <name type="common">African malaria mosquito</name>
    <dbReference type="NCBI Taxonomy" id="1518534"/>
    <lineage>
        <taxon>Eukaryota</taxon>
        <taxon>Metazoa</taxon>
        <taxon>Ecdysozoa</taxon>
        <taxon>Arthropoda</taxon>
        <taxon>Hexapoda</taxon>
        <taxon>Insecta</taxon>
        <taxon>Pterygota</taxon>
        <taxon>Neoptera</taxon>
        <taxon>Endopterygota</taxon>
        <taxon>Diptera</taxon>
        <taxon>Nematocera</taxon>
        <taxon>Culicoidea</taxon>
        <taxon>Culicidae</taxon>
        <taxon>Anophelinae</taxon>
        <taxon>Anopheles</taxon>
    </lineage>
</organism>
<proteinExistence type="inferred from homology"/>
<dbReference type="InterPro" id="IPR011657">
    <property type="entry name" value="CNT_C_dom"/>
</dbReference>
<dbReference type="InterPro" id="IPR018270">
    <property type="entry name" value="C_nuclsd_transpt_met_bac"/>
</dbReference>
<dbReference type="NCBIfam" id="TIGR00804">
    <property type="entry name" value="nupC"/>
    <property type="match status" value="1"/>
</dbReference>
<feature type="transmembrane region" description="Helical" evidence="7">
    <location>
        <begin position="60"/>
        <end position="79"/>
    </location>
</feature>
<feature type="domain" description="Concentrative nucleoside transporter C-terminal" evidence="9">
    <location>
        <begin position="364"/>
        <end position="572"/>
    </location>
</feature>
<feature type="domain" description="Concentrative nucleoside transporter N-terminal" evidence="8">
    <location>
        <begin position="180"/>
        <end position="251"/>
    </location>
</feature>
<feature type="transmembrane region" description="Helical" evidence="7">
    <location>
        <begin position="554"/>
        <end position="572"/>
    </location>
</feature>
<feature type="transmembrane region" description="Helical" evidence="7">
    <location>
        <begin position="234"/>
        <end position="250"/>
    </location>
</feature>
<evidence type="ECO:0000256" key="3">
    <source>
        <dbReference type="ARBA" id="ARBA00022475"/>
    </source>
</evidence>
<keyword evidence="4 7" id="KW-0812">Transmembrane</keyword>
<evidence type="ECO:0000256" key="5">
    <source>
        <dbReference type="ARBA" id="ARBA00022989"/>
    </source>
</evidence>
<keyword evidence="7" id="KW-0813">Transport</keyword>
<feature type="transmembrane region" description="Helical" evidence="7">
    <location>
        <begin position="203"/>
        <end position="222"/>
    </location>
</feature>
<dbReference type="AlphaFoldDB" id="A0A8W7P4B2"/>
<evidence type="ECO:0000256" key="1">
    <source>
        <dbReference type="ARBA" id="ARBA00004651"/>
    </source>
</evidence>
<keyword evidence="3" id="KW-1003">Cell membrane</keyword>
<dbReference type="PANTHER" id="PTHR10590">
    <property type="entry name" value="SODIUM/NUCLEOSIDE COTRANSPORTER"/>
    <property type="match status" value="1"/>
</dbReference>
<sequence>LTYHSTMAANGLYTIRGDDDQTSVRCIVDSKEEIALSTLGLDDAPTPTGKAKQYGAMKRYTSILVINGCVAVFFAFATKRFIQHERNCQTNCGMQWCDGYGMLVLLLAFAYAGMLYFLLLKPICGPPLSRKFAPVAALCQRTFRLRAVKLSLGAIVLLGLAIFLYFDTRDDTIRLMPLTGMVVMLALSFLVSKHRRSINYRPVCAGLLVQALLGLICIRWDVGRAIFSCIGAKVDTFLSYSSVGAGFVYGDALINQYAVFAFAVLSVIYFFSFFISVLYYLGAMQWVVLKLGWILQSLMGTTVCEGIMAAANIFLGMSETPLIIRPYVKDLTHSELHSVMASGFATVSGTVLAAYISFGASPGHLVTASVISAPAVLCVAKIIYPEVEESKTTSENIQIEKSTDSSVVDAACNGASSATSLILGIIANLIAFVSFVAFCNGVLAWLGMLVGVDGVSLEWFCGYIFRPLAFVMGVSWKDSEHVGQVIGIKTVVNEFVAYQRLGELIRSDIITKRSATIATYAICGFANPSSLGIMIGAMSAMAPERRSSITAVSFRSFITGSVACFMTACIAGKKQAKKSFLSLCVHDGLYKLTFYYPTGLLIDDFQGSNGTPLNISTSLNSTL</sequence>
<evidence type="ECO:0000259" key="9">
    <source>
        <dbReference type="Pfam" id="PF07662"/>
    </source>
</evidence>
<dbReference type="GO" id="GO:0005415">
    <property type="term" value="F:nucleoside:sodium symporter activity"/>
    <property type="evidence" value="ECO:0007669"/>
    <property type="project" value="TreeGrafter"/>
</dbReference>
<evidence type="ECO:0000256" key="6">
    <source>
        <dbReference type="ARBA" id="ARBA00023136"/>
    </source>
</evidence>
<dbReference type="EnsemblMetazoa" id="ACOM024861-RA">
    <property type="protein sequence ID" value="ACOM024861-PA.1"/>
    <property type="gene ID" value="ACOM024861"/>
</dbReference>
<keyword evidence="5 7" id="KW-1133">Transmembrane helix</keyword>
<evidence type="ECO:0000256" key="7">
    <source>
        <dbReference type="RuleBase" id="RU362018"/>
    </source>
</evidence>
<protein>
    <recommendedName>
        <fullName evidence="7">Sodium/nucleoside cotransporter</fullName>
    </recommendedName>
</protein>
<dbReference type="Proteomes" id="UP000075882">
    <property type="component" value="Unassembled WGS sequence"/>
</dbReference>
<dbReference type="VEuPathDB" id="VectorBase:ACON2_037911"/>
<comment type="similarity">
    <text evidence="2 7">Belongs to the concentrative nucleoside transporter (CNT) (TC 2.A.41) family.</text>
</comment>
<name>A0A8W7P4B2_ANOCL</name>
<feature type="transmembrane region" description="Helical" evidence="7">
    <location>
        <begin position="293"/>
        <end position="315"/>
    </location>
</feature>